<keyword evidence="6 8" id="KW-1133">Transmembrane helix</keyword>
<dbReference type="Pfam" id="PF13231">
    <property type="entry name" value="PMT_2"/>
    <property type="match status" value="1"/>
</dbReference>
<keyword evidence="5 8" id="KW-0812">Transmembrane</keyword>
<feature type="domain" description="Glycosyltransferase RgtA/B/C/D-like" evidence="9">
    <location>
        <begin position="48"/>
        <end position="200"/>
    </location>
</feature>
<name>A0A6I6JW94_9BACT</name>
<dbReference type="PANTHER" id="PTHR33908:SF11">
    <property type="entry name" value="MEMBRANE PROTEIN"/>
    <property type="match status" value="1"/>
</dbReference>
<feature type="transmembrane region" description="Helical" evidence="8">
    <location>
        <begin position="95"/>
        <end position="118"/>
    </location>
</feature>
<feature type="transmembrane region" description="Helical" evidence="8">
    <location>
        <begin position="68"/>
        <end position="86"/>
    </location>
</feature>
<sequence>MKNLDKRHYIIIGIWFLGNLLQALFTGLHSDESYYWMYSENLSWGFFDHPPMTALLIYLGHAVLPGEIGVRLIFILISSITFALILNELNEKKDLFFVSLFILSFPLIHTHIAGFMAIPDVPLLFFTTLFIISYRKFLNNPDWKISIFLSLILAAMIYSKYHAFLIIGFTVFSNLKLFRNKYFYGIILFTVILLLPHVFWQIHNEFPTFKYHLVERAKPFTFKYILPYLAAQIAIAGPITGILVFWKFSRFKPENQFQKTLLFTILGFYIALFIISFKNRIEAHWIAAIIPMLIILTYPLIAGDPKFKRWFKRIALPVLALMVLYRIYIALDVIPNTGHLKITFYNREASALEIKKLSEGKKVGFFNNYAATSNYIFYTGDSAVHLSTPTYRFCQYDLWDEEMYAEGEPLFTVQSKNLNPPNQLKIATGQTKGFLTIEKYQSLNGLTINLEKTAETENKIEFFFLLNNRSGKTIYTQHISEPVLAVMQNKTELTAVPLTISSKKEKIANNDSALISLSLSKNEMFRRDEPIIFYTRSKENYRGEIISLTLE</sequence>
<proteinExistence type="predicted"/>
<dbReference type="KEGG" id="mcos:GM418_17320"/>
<dbReference type="InterPro" id="IPR038731">
    <property type="entry name" value="RgtA/B/C-like"/>
</dbReference>
<dbReference type="GO" id="GO:0016763">
    <property type="term" value="F:pentosyltransferase activity"/>
    <property type="evidence" value="ECO:0007669"/>
    <property type="project" value="TreeGrafter"/>
</dbReference>
<feature type="transmembrane region" description="Helical" evidence="8">
    <location>
        <begin position="145"/>
        <end position="170"/>
    </location>
</feature>
<gene>
    <name evidence="10" type="ORF">GM418_17320</name>
</gene>
<evidence type="ECO:0000313" key="11">
    <source>
        <dbReference type="Proteomes" id="UP000428260"/>
    </source>
</evidence>
<feature type="transmembrane region" description="Helical" evidence="8">
    <location>
        <begin position="9"/>
        <end position="28"/>
    </location>
</feature>
<comment type="subcellular location">
    <subcellularLocation>
        <location evidence="1">Cell membrane</location>
        <topology evidence="1">Multi-pass membrane protein</topology>
    </subcellularLocation>
</comment>
<evidence type="ECO:0000256" key="2">
    <source>
        <dbReference type="ARBA" id="ARBA00022475"/>
    </source>
</evidence>
<dbReference type="RefSeq" id="WP_158868512.1">
    <property type="nucleotide sequence ID" value="NZ_CP046401.1"/>
</dbReference>
<evidence type="ECO:0000256" key="4">
    <source>
        <dbReference type="ARBA" id="ARBA00022679"/>
    </source>
</evidence>
<keyword evidence="4" id="KW-0808">Transferase</keyword>
<evidence type="ECO:0000256" key="7">
    <source>
        <dbReference type="ARBA" id="ARBA00023136"/>
    </source>
</evidence>
<evidence type="ECO:0000256" key="5">
    <source>
        <dbReference type="ARBA" id="ARBA00022692"/>
    </source>
</evidence>
<keyword evidence="11" id="KW-1185">Reference proteome</keyword>
<dbReference type="AlphaFoldDB" id="A0A6I6JW94"/>
<dbReference type="PANTHER" id="PTHR33908">
    <property type="entry name" value="MANNOSYLTRANSFERASE YKCB-RELATED"/>
    <property type="match status" value="1"/>
</dbReference>
<organism evidence="10 11">
    <name type="scientific">Maribellus comscasis</name>
    <dbReference type="NCBI Taxonomy" id="2681766"/>
    <lineage>
        <taxon>Bacteria</taxon>
        <taxon>Pseudomonadati</taxon>
        <taxon>Bacteroidota</taxon>
        <taxon>Bacteroidia</taxon>
        <taxon>Marinilabiliales</taxon>
        <taxon>Prolixibacteraceae</taxon>
        <taxon>Maribellus</taxon>
    </lineage>
</organism>
<feature type="transmembrane region" description="Helical" evidence="8">
    <location>
        <begin position="283"/>
        <end position="302"/>
    </location>
</feature>
<keyword evidence="3" id="KW-0328">Glycosyltransferase</keyword>
<feature type="transmembrane region" description="Helical" evidence="8">
    <location>
        <begin position="222"/>
        <end position="248"/>
    </location>
</feature>
<evidence type="ECO:0000313" key="10">
    <source>
        <dbReference type="EMBL" id="QGY45368.1"/>
    </source>
</evidence>
<dbReference type="EMBL" id="CP046401">
    <property type="protein sequence ID" value="QGY45368.1"/>
    <property type="molecule type" value="Genomic_DNA"/>
</dbReference>
<evidence type="ECO:0000256" key="1">
    <source>
        <dbReference type="ARBA" id="ARBA00004651"/>
    </source>
</evidence>
<dbReference type="Proteomes" id="UP000428260">
    <property type="component" value="Chromosome"/>
</dbReference>
<protein>
    <recommendedName>
        <fullName evidence="9">Glycosyltransferase RgtA/B/C/D-like domain-containing protein</fullName>
    </recommendedName>
</protein>
<dbReference type="GO" id="GO:0005886">
    <property type="term" value="C:plasma membrane"/>
    <property type="evidence" value="ECO:0007669"/>
    <property type="project" value="UniProtKB-SubCell"/>
</dbReference>
<dbReference type="InterPro" id="IPR050297">
    <property type="entry name" value="LipidA_mod_glycosyltrf_83"/>
</dbReference>
<evidence type="ECO:0000256" key="3">
    <source>
        <dbReference type="ARBA" id="ARBA00022676"/>
    </source>
</evidence>
<feature type="transmembrane region" description="Helical" evidence="8">
    <location>
        <begin position="182"/>
        <end position="202"/>
    </location>
</feature>
<keyword evidence="7 8" id="KW-0472">Membrane</keyword>
<evidence type="ECO:0000256" key="8">
    <source>
        <dbReference type="SAM" id="Phobius"/>
    </source>
</evidence>
<evidence type="ECO:0000256" key="6">
    <source>
        <dbReference type="ARBA" id="ARBA00022989"/>
    </source>
</evidence>
<dbReference type="GO" id="GO:0009103">
    <property type="term" value="P:lipopolysaccharide biosynthetic process"/>
    <property type="evidence" value="ECO:0007669"/>
    <property type="project" value="UniProtKB-ARBA"/>
</dbReference>
<feature type="transmembrane region" description="Helical" evidence="8">
    <location>
        <begin position="314"/>
        <end position="331"/>
    </location>
</feature>
<reference evidence="10 11" key="1">
    <citation type="submission" date="2019-11" db="EMBL/GenBank/DDBJ databases">
        <authorList>
            <person name="Zheng R.K."/>
            <person name="Sun C.M."/>
        </authorList>
    </citation>
    <scope>NUCLEOTIDE SEQUENCE [LARGE SCALE GENOMIC DNA]</scope>
    <source>
        <strain evidence="10 11">WC007</strain>
    </source>
</reference>
<feature type="transmembrane region" description="Helical" evidence="8">
    <location>
        <begin position="260"/>
        <end position="277"/>
    </location>
</feature>
<keyword evidence="2" id="KW-1003">Cell membrane</keyword>
<accession>A0A6I6JW94</accession>
<evidence type="ECO:0000259" key="9">
    <source>
        <dbReference type="Pfam" id="PF13231"/>
    </source>
</evidence>